<feature type="binding site" evidence="5">
    <location>
        <begin position="10"/>
        <end position="15"/>
    </location>
    <ligand>
        <name>ATP</name>
        <dbReference type="ChEBI" id="CHEBI:30616"/>
    </ligand>
</feature>
<reference evidence="8 9" key="1">
    <citation type="journal article" date="2015" name="Nature">
        <title>rRNA introns, odd ribosomes, and small enigmatic genomes across a large radiation of phyla.</title>
        <authorList>
            <person name="Brown C.T."/>
            <person name="Hug L.A."/>
            <person name="Thomas B.C."/>
            <person name="Sharon I."/>
            <person name="Castelle C.J."/>
            <person name="Singh A."/>
            <person name="Wilkins M.J."/>
            <person name="Williams K.H."/>
            <person name="Banfield J.F."/>
        </authorList>
    </citation>
    <scope>NUCLEOTIDE SEQUENCE [LARGE SCALE GENOMIC DNA]</scope>
</reference>
<keyword evidence="5 7" id="KW-0067">ATP-binding</keyword>
<comment type="similarity">
    <text evidence="5 6">Belongs to the adenylate kinase family.</text>
</comment>
<comment type="pathway">
    <text evidence="5">Purine metabolism; AMP biosynthesis via salvage pathway; AMP from ADP: step 1/1.</text>
</comment>
<evidence type="ECO:0000256" key="4">
    <source>
        <dbReference type="ARBA" id="ARBA00022777"/>
    </source>
</evidence>
<evidence type="ECO:0000256" key="2">
    <source>
        <dbReference type="ARBA" id="ARBA00022727"/>
    </source>
</evidence>
<dbReference type="EMBL" id="LCDD01000030">
    <property type="protein sequence ID" value="KKS45719.1"/>
    <property type="molecule type" value="Genomic_DNA"/>
</dbReference>
<keyword evidence="3 5" id="KW-0547">Nucleotide-binding</keyword>
<feature type="binding site" evidence="5">
    <location>
        <position position="36"/>
    </location>
    <ligand>
        <name>AMP</name>
        <dbReference type="ChEBI" id="CHEBI:456215"/>
    </ligand>
</feature>
<proteinExistence type="inferred from homology"/>
<gene>
    <name evidence="5" type="primary">adk</name>
    <name evidence="8" type="ORF">UV09_C0030G0008</name>
</gene>
<dbReference type="InterPro" id="IPR027417">
    <property type="entry name" value="P-loop_NTPase"/>
</dbReference>
<protein>
    <recommendedName>
        <fullName evidence="5 7">Adenylate kinase</fullName>
        <shortName evidence="5">AK</shortName>
        <ecNumber evidence="5 7">2.7.4.3</ecNumber>
    </recommendedName>
    <alternativeName>
        <fullName evidence="5">ATP-AMP transphosphorylase</fullName>
    </alternativeName>
    <alternativeName>
        <fullName evidence="5">ATP:AMP phosphotransferase</fullName>
    </alternativeName>
    <alternativeName>
        <fullName evidence="5">Adenylate monophosphate kinase</fullName>
    </alternativeName>
</protein>
<dbReference type="Pfam" id="PF00406">
    <property type="entry name" value="ADK"/>
    <property type="match status" value="1"/>
</dbReference>
<evidence type="ECO:0000256" key="7">
    <source>
        <dbReference type="RuleBase" id="RU003331"/>
    </source>
</evidence>
<evidence type="ECO:0000256" key="5">
    <source>
        <dbReference type="HAMAP-Rule" id="MF_00235"/>
    </source>
</evidence>
<comment type="caution">
    <text evidence="5">Lacks conserved residue(s) required for the propagation of feature annotation.</text>
</comment>
<sequence length="189" mass="21668">MHLIIYGPEGSGKGTQANVLSKYYHLPIITSGDLVRAMAEADKGSIGQACRQALESGTYVSDDVMFEIWRQKLATREAKKGFILDGFPRNKHQAEFLLDQVKKNGYKIDRVIYITLGDEEAHRRLKKRNRKLFEGSTEFHDSPERITQRLATYRAREKETLAYFKEMKLLTEINGEQAVEEVFHEIVSG</sequence>
<comment type="catalytic activity">
    <reaction evidence="5 7">
        <text>AMP + ATP = 2 ADP</text>
        <dbReference type="Rhea" id="RHEA:12973"/>
        <dbReference type="ChEBI" id="CHEBI:30616"/>
        <dbReference type="ChEBI" id="CHEBI:456215"/>
        <dbReference type="ChEBI" id="CHEBI:456216"/>
        <dbReference type="EC" id="2.7.4.3"/>
    </reaction>
</comment>
<organism evidence="8 9">
    <name type="scientific">Candidatus Gottesmanbacteria bacterium GW2011_GWA2_42_18</name>
    <dbReference type="NCBI Taxonomy" id="1618442"/>
    <lineage>
        <taxon>Bacteria</taxon>
        <taxon>Candidatus Gottesmaniibacteriota</taxon>
    </lineage>
</organism>
<comment type="subunit">
    <text evidence="5 7">Monomer.</text>
</comment>
<keyword evidence="2 5" id="KW-0545">Nucleotide biosynthesis</keyword>
<feature type="binding site" evidence="5">
    <location>
        <position position="93"/>
    </location>
    <ligand>
        <name>AMP</name>
        <dbReference type="ChEBI" id="CHEBI:456215"/>
    </ligand>
</feature>
<evidence type="ECO:0000256" key="1">
    <source>
        <dbReference type="ARBA" id="ARBA00022679"/>
    </source>
</evidence>
<name>A0A0G0ZAP8_9BACT</name>
<feature type="binding site" evidence="5">
    <location>
        <begin position="58"/>
        <end position="60"/>
    </location>
    <ligand>
        <name>AMP</name>
        <dbReference type="ChEBI" id="CHEBI:456215"/>
    </ligand>
</feature>
<evidence type="ECO:0000313" key="8">
    <source>
        <dbReference type="EMBL" id="KKS45719.1"/>
    </source>
</evidence>
<dbReference type="EC" id="2.7.4.3" evidence="5 7"/>
<dbReference type="Proteomes" id="UP000034320">
    <property type="component" value="Unassembled WGS sequence"/>
</dbReference>
<keyword evidence="4 5" id="KW-0418">Kinase</keyword>
<evidence type="ECO:0000256" key="3">
    <source>
        <dbReference type="ARBA" id="ARBA00022741"/>
    </source>
</evidence>
<comment type="function">
    <text evidence="5">Catalyzes the reversible transfer of the terminal phosphate group between ATP and AMP. Plays an important role in cellular energy homeostasis and in adenine nucleotide metabolism.</text>
</comment>
<dbReference type="PANTHER" id="PTHR23359">
    <property type="entry name" value="NUCLEOTIDE KINASE"/>
    <property type="match status" value="1"/>
</dbReference>
<dbReference type="CDD" id="cd01428">
    <property type="entry name" value="ADK"/>
    <property type="match status" value="1"/>
</dbReference>
<feature type="binding site" evidence="5">
    <location>
        <begin position="86"/>
        <end position="89"/>
    </location>
    <ligand>
        <name>AMP</name>
        <dbReference type="ChEBI" id="CHEBI:456215"/>
    </ligand>
</feature>
<evidence type="ECO:0000256" key="6">
    <source>
        <dbReference type="RuleBase" id="RU003330"/>
    </source>
</evidence>
<feature type="binding site" evidence="5">
    <location>
        <position position="31"/>
    </location>
    <ligand>
        <name>AMP</name>
        <dbReference type="ChEBI" id="CHEBI:456215"/>
    </ligand>
</feature>
<dbReference type="HAMAP" id="MF_00235">
    <property type="entry name" value="Adenylate_kinase_Adk"/>
    <property type="match status" value="1"/>
</dbReference>
<dbReference type="InterPro" id="IPR033690">
    <property type="entry name" value="Adenylat_kinase_CS"/>
</dbReference>
<dbReference type="Gene3D" id="3.40.50.300">
    <property type="entry name" value="P-loop containing nucleotide triphosphate hydrolases"/>
    <property type="match status" value="1"/>
</dbReference>
<feature type="binding site" evidence="5">
    <location>
        <position position="177"/>
    </location>
    <ligand>
        <name>ATP</name>
        <dbReference type="ChEBI" id="CHEBI:30616"/>
    </ligand>
</feature>
<feature type="binding site" evidence="5">
    <location>
        <position position="128"/>
    </location>
    <ligand>
        <name>ATP</name>
        <dbReference type="ChEBI" id="CHEBI:30616"/>
    </ligand>
</feature>
<comment type="caution">
    <text evidence="8">The sequence shown here is derived from an EMBL/GenBank/DDBJ whole genome shotgun (WGS) entry which is preliminary data.</text>
</comment>
<dbReference type="GO" id="GO:0044209">
    <property type="term" value="P:AMP salvage"/>
    <property type="evidence" value="ECO:0007669"/>
    <property type="project" value="UniProtKB-UniRule"/>
</dbReference>
<dbReference type="GO" id="GO:0005737">
    <property type="term" value="C:cytoplasm"/>
    <property type="evidence" value="ECO:0007669"/>
    <property type="project" value="UniProtKB-SubCell"/>
</dbReference>
<keyword evidence="1 5" id="KW-0808">Transferase</keyword>
<dbReference type="PROSITE" id="PS00113">
    <property type="entry name" value="ADENYLATE_KINASE"/>
    <property type="match status" value="1"/>
</dbReference>
<accession>A0A0G0ZAP8</accession>
<dbReference type="SUPFAM" id="SSF52540">
    <property type="entry name" value="P-loop containing nucleoside triphosphate hydrolases"/>
    <property type="match status" value="1"/>
</dbReference>
<dbReference type="PRINTS" id="PR00094">
    <property type="entry name" value="ADENYLTKNASE"/>
</dbReference>
<dbReference type="AlphaFoldDB" id="A0A0G0ZAP8"/>
<evidence type="ECO:0000313" key="9">
    <source>
        <dbReference type="Proteomes" id="UP000034320"/>
    </source>
</evidence>
<feature type="binding site" evidence="5">
    <location>
        <position position="149"/>
    </location>
    <ligand>
        <name>AMP</name>
        <dbReference type="ChEBI" id="CHEBI:456215"/>
    </ligand>
</feature>
<dbReference type="PATRIC" id="fig|1618442.3.peg.1104"/>
<dbReference type="UniPathway" id="UPA00588">
    <property type="reaction ID" value="UER00649"/>
</dbReference>
<dbReference type="GO" id="GO:0005524">
    <property type="term" value="F:ATP binding"/>
    <property type="evidence" value="ECO:0007669"/>
    <property type="project" value="UniProtKB-UniRule"/>
</dbReference>
<comment type="domain">
    <text evidence="5">Consists of three domains, a large central CORE domain and two small peripheral domains, NMPbind and LID, which undergo movements during catalysis. The LID domain closes over the site of phosphoryl transfer upon ATP binding. Assembling and dissambling the active center during each catalytic cycle provides an effective means to prevent ATP hydrolysis.</text>
</comment>
<dbReference type="GO" id="GO:0004017">
    <property type="term" value="F:AMP kinase activity"/>
    <property type="evidence" value="ECO:0007669"/>
    <property type="project" value="UniProtKB-UniRule"/>
</dbReference>
<comment type="subcellular location">
    <subcellularLocation>
        <location evidence="5 7">Cytoplasm</location>
    </subcellularLocation>
</comment>
<keyword evidence="5" id="KW-0963">Cytoplasm</keyword>
<dbReference type="InterPro" id="IPR000850">
    <property type="entry name" value="Adenylat/UMP-CMP_kin"/>
</dbReference>